<dbReference type="PANTHER" id="PTHR43146">
    <property type="entry name" value="CANCER-RELATED NUCLEOSIDE-TRIPHOSPHATASE"/>
    <property type="match status" value="1"/>
</dbReference>
<keyword evidence="2" id="KW-0378">Hydrolase</keyword>
<evidence type="ECO:0000313" key="4">
    <source>
        <dbReference type="EMBL" id="CAD7695215.1"/>
    </source>
</evidence>
<name>A0A8S1IKZ4_9CHLO</name>
<evidence type="ECO:0000256" key="2">
    <source>
        <dbReference type="ARBA" id="ARBA00022801"/>
    </source>
</evidence>
<dbReference type="Proteomes" id="UP000708148">
    <property type="component" value="Unassembled WGS sequence"/>
</dbReference>
<organism evidence="4 5">
    <name type="scientific">Ostreobium quekettii</name>
    <dbReference type="NCBI Taxonomy" id="121088"/>
    <lineage>
        <taxon>Eukaryota</taxon>
        <taxon>Viridiplantae</taxon>
        <taxon>Chlorophyta</taxon>
        <taxon>core chlorophytes</taxon>
        <taxon>Ulvophyceae</taxon>
        <taxon>TCBD clade</taxon>
        <taxon>Bryopsidales</taxon>
        <taxon>Ostreobineae</taxon>
        <taxon>Ostreobiaceae</taxon>
        <taxon>Ostreobium</taxon>
    </lineage>
</organism>
<protein>
    <submittedName>
        <fullName evidence="4">Uncharacterized protein</fullName>
    </submittedName>
</protein>
<evidence type="ECO:0000256" key="1">
    <source>
        <dbReference type="ARBA" id="ARBA00022741"/>
    </source>
</evidence>
<dbReference type="Pfam" id="PF03266">
    <property type="entry name" value="NTPase_1"/>
    <property type="match status" value="1"/>
</dbReference>
<dbReference type="SUPFAM" id="SSF52540">
    <property type="entry name" value="P-loop containing nucleoside triphosphate hydrolases"/>
    <property type="match status" value="1"/>
</dbReference>
<keyword evidence="5" id="KW-1185">Reference proteome</keyword>
<dbReference type="OrthoDB" id="446244at2759"/>
<evidence type="ECO:0000313" key="5">
    <source>
        <dbReference type="Proteomes" id="UP000708148"/>
    </source>
</evidence>
<accession>A0A8S1IKZ4</accession>
<dbReference type="PANTHER" id="PTHR43146:SF1">
    <property type="entry name" value="CANCER-RELATED NUCLEOSIDE-TRIPHOSPHATASE"/>
    <property type="match status" value="1"/>
</dbReference>
<keyword evidence="3" id="KW-0067">ATP-binding</keyword>
<comment type="caution">
    <text evidence="4">The sequence shown here is derived from an EMBL/GenBank/DDBJ whole genome shotgun (WGS) entry which is preliminary data.</text>
</comment>
<gene>
    <name evidence="4" type="ORF">OSTQU699_LOCUS576</name>
</gene>
<dbReference type="Gene3D" id="3.40.50.300">
    <property type="entry name" value="P-loop containing nucleotide triphosphate hydrolases"/>
    <property type="match status" value="1"/>
</dbReference>
<sequence length="189" mass="20175">MVRHLLVTGAPGVGKSTLVSAVVDGLRARHDLRALAGGFVTEEVRGPRGRTGFDVMTLAGERGVLARVARGDQGGPFVGKYAVDVPSFERVALPALTIRPGIKLMVVDEIGKMEVFSGKFCRAVEAAMDGGPLVLGVVPLPGRRPVVLAEALKAREDVDVFCLTRQNRDEAVSRLCSRIADQLDEMLAE</sequence>
<dbReference type="GO" id="GO:0017111">
    <property type="term" value="F:ribonucleoside triphosphate phosphatase activity"/>
    <property type="evidence" value="ECO:0007669"/>
    <property type="project" value="InterPro"/>
</dbReference>
<proteinExistence type="predicted"/>
<dbReference type="GO" id="GO:0005524">
    <property type="term" value="F:ATP binding"/>
    <property type="evidence" value="ECO:0007669"/>
    <property type="project" value="UniProtKB-KW"/>
</dbReference>
<evidence type="ECO:0000256" key="3">
    <source>
        <dbReference type="ARBA" id="ARBA00022840"/>
    </source>
</evidence>
<dbReference type="AlphaFoldDB" id="A0A8S1IKZ4"/>
<dbReference type="InterPro" id="IPR004948">
    <property type="entry name" value="Nuc-triphosphatase_THEP1"/>
</dbReference>
<keyword evidence="1" id="KW-0547">Nucleotide-binding</keyword>
<dbReference type="EMBL" id="CAJHUC010000319">
    <property type="protein sequence ID" value="CAD7695215.1"/>
    <property type="molecule type" value="Genomic_DNA"/>
</dbReference>
<reference evidence="4" key="1">
    <citation type="submission" date="2020-12" db="EMBL/GenBank/DDBJ databases">
        <authorList>
            <person name="Iha C."/>
        </authorList>
    </citation>
    <scope>NUCLEOTIDE SEQUENCE</scope>
</reference>
<dbReference type="InterPro" id="IPR027417">
    <property type="entry name" value="P-loop_NTPase"/>
</dbReference>